<keyword evidence="10" id="KW-0967">Endosome</keyword>
<dbReference type="GO" id="GO:0005794">
    <property type="term" value="C:Golgi apparatus"/>
    <property type="evidence" value="ECO:0007669"/>
    <property type="project" value="UniProtKB-SubCell"/>
</dbReference>
<evidence type="ECO:0000256" key="8">
    <source>
        <dbReference type="ARBA" id="ARBA00007743"/>
    </source>
</evidence>
<comment type="caution">
    <text evidence="19">The sequence shown here is derived from an EMBL/GenBank/DDBJ whole genome shotgun (WGS) entry which is preliminary data.</text>
</comment>
<evidence type="ECO:0000256" key="9">
    <source>
        <dbReference type="ARBA" id="ARBA00022692"/>
    </source>
</evidence>
<dbReference type="GO" id="GO:0055037">
    <property type="term" value="C:recycling endosome"/>
    <property type="evidence" value="ECO:0007669"/>
    <property type="project" value="UniProtKB-SubCell"/>
</dbReference>
<evidence type="ECO:0000256" key="12">
    <source>
        <dbReference type="ARBA" id="ARBA00023018"/>
    </source>
</evidence>
<proteinExistence type="inferred from homology"/>
<evidence type="ECO:0000256" key="16">
    <source>
        <dbReference type="ARBA" id="ARBA00024003"/>
    </source>
</evidence>
<keyword evidence="13" id="KW-0333">Golgi apparatus</keyword>
<evidence type="ECO:0000256" key="6">
    <source>
        <dbReference type="ARBA" id="ARBA00004601"/>
    </source>
</evidence>
<dbReference type="GO" id="GO:0005769">
    <property type="term" value="C:early endosome"/>
    <property type="evidence" value="ECO:0007669"/>
    <property type="project" value="UniProtKB-SubCell"/>
</dbReference>
<name>A0A1Y3ALJ0_EURMA</name>
<evidence type="ECO:0000256" key="15">
    <source>
        <dbReference type="ARBA" id="ARBA00023329"/>
    </source>
</evidence>
<keyword evidence="15" id="KW-0968">Cytoplasmic vesicle</keyword>
<evidence type="ECO:0000256" key="18">
    <source>
        <dbReference type="SAM" id="Phobius"/>
    </source>
</evidence>
<evidence type="ECO:0000256" key="1">
    <source>
        <dbReference type="ARBA" id="ARBA00004141"/>
    </source>
</evidence>
<dbReference type="GO" id="GO:0016020">
    <property type="term" value="C:membrane"/>
    <property type="evidence" value="ECO:0007669"/>
    <property type="project" value="UniProtKB-SubCell"/>
</dbReference>
<gene>
    <name evidence="19" type="ORF">BLA29_014453</name>
</gene>
<dbReference type="PANTHER" id="PTHR15664">
    <property type="entry name" value="C20ORF30 PROTEIN"/>
    <property type="match status" value="1"/>
</dbReference>
<protein>
    <recommendedName>
        <fullName evidence="17">Transmembrane protein 230</fullName>
    </recommendedName>
</protein>
<comment type="function">
    <text evidence="16">Involved in trafficking and recycling of synaptic vesicles.</text>
</comment>
<dbReference type="GO" id="GO:0008021">
    <property type="term" value="C:synaptic vesicle"/>
    <property type="evidence" value="ECO:0007669"/>
    <property type="project" value="UniProtKB-SubCell"/>
</dbReference>
<evidence type="ECO:0000256" key="4">
    <source>
        <dbReference type="ARBA" id="ARBA00004412"/>
    </source>
</evidence>
<evidence type="ECO:0000256" key="14">
    <source>
        <dbReference type="ARBA" id="ARBA00023136"/>
    </source>
</evidence>
<sequence>RSDEEYRWNRNNEKSQHQFDHIPWKGILLALTLTLIGSIIVIIFICSKMDWITFKTDDNFTLLTLAFITLVPGIYHCMIAFRAYCGYDGYSFDDIADLN</sequence>
<keyword evidence="20" id="KW-1185">Reference proteome</keyword>
<evidence type="ECO:0000256" key="7">
    <source>
        <dbReference type="ARBA" id="ARBA00004603"/>
    </source>
</evidence>
<keyword evidence="9 18" id="KW-0812">Transmembrane</keyword>
<evidence type="ECO:0000313" key="20">
    <source>
        <dbReference type="Proteomes" id="UP000194236"/>
    </source>
</evidence>
<dbReference type="AlphaFoldDB" id="A0A1Y3ALJ0"/>
<keyword evidence="11 18" id="KW-1133">Transmembrane helix</keyword>
<accession>A0A1Y3ALJ0</accession>
<dbReference type="EMBL" id="MUJZ01071219">
    <property type="protein sequence ID" value="OTF69302.1"/>
    <property type="molecule type" value="Genomic_DNA"/>
</dbReference>
<dbReference type="GO" id="GO:0005770">
    <property type="term" value="C:late endosome"/>
    <property type="evidence" value="ECO:0007669"/>
    <property type="project" value="UniProtKB-SubCell"/>
</dbReference>
<comment type="subcellular location">
    <subcellularLocation>
        <location evidence="5">Cytoplasmic vesicle</location>
        <location evidence="5">Autophagosome</location>
    </subcellularLocation>
    <subcellularLocation>
        <location evidence="3">Cytoplasmic vesicle</location>
        <location evidence="3">Secretory vesicle</location>
        <location evidence="3">Synaptic vesicle</location>
    </subcellularLocation>
    <subcellularLocation>
        <location evidence="4">Early endosome</location>
    </subcellularLocation>
    <subcellularLocation>
        <location evidence="6">Golgi apparatus</location>
        <location evidence="6">trans-Golgi network</location>
    </subcellularLocation>
    <subcellularLocation>
        <location evidence="7">Late endosome</location>
    </subcellularLocation>
    <subcellularLocation>
        <location evidence="1">Membrane</location>
        <topology evidence="1">Multi-pass membrane protein</topology>
    </subcellularLocation>
    <subcellularLocation>
        <location evidence="2">Recycling endosome</location>
    </subcellularLocation>
</comment>
<feature type="transmembrane region" description="Helical" evidence="18">
    <location>
        <begin position="27"/>
        <end position="47"/>
    </location>
</feature>
<dbReference type="PANTHER" id="PTHR15664:SF6">
    <property type="entry name" value="TRANSMEMBRANE PROTEIN 230"/>
    <property type="match status" value="1"/>
</dbReference>
<evidence type="ECO:0000256" key="3">
    <source>
        <dbReference type="ARBA" id="ARBA00004234"/>
    </source>
</evidence>
<dbReference type="InterPro" id="IPR044234">
    <property type="entry name" value="TMEM230"/>
</dbReference>
<evidence type="ECO:0000313" key="19">
    <source>
        <dbReference type="EMBL" id="OTF69302.1"/>
    </source>
</evidence>
<feature type="transmembrane region" description="Helical" evidence="18">
    <location>
        <begin position="59"/>
        <end position="81"/>
    </location>
</feature>
<evidence type="ECO:0000256" key="5">
    <source>
        <dbReference type="ARBA" id="ARBA00004419"/>
    </source>
</evidence>
<dbReference type="OrthoDB" id="5597044at2759"/>
<organism evidence="19 20">
    <name type="scientific">Euroglyphus maynei</name>
    <name type="common">Mayne's house dust mite</name>
    <dbReference type="NCBI Taxonomy" id="6958"/>
    <lineage>
        <taxon>Eukaryota</taxon>
        <taxon>Metazoa</taxon>
        <taxon>Ecdysozoa</taxon>
        <taxon>Arthropoda</taxon>
        <taxon>Chelicerata</taxon>
        <taxon>Arachnida</taxon>
        <taxon>Acari</taxon>
        <taxon>Acariformes</taxon>
        <taxon>Sarcoptiformes</taxon>
        <taxon>Astigmata</taxon>
        <taxon>Psoroptidia</taxon>
        <taxon>Analgoidea</taxon>
        <taxon>Pyroglyphidae</taxon>
        <taxon>Pyroglyphinae</taxon>
        <taxon>Euroglyphus</taxon>
    </lineage>
</organism>
<evidence type="ECO:0000256" key="13">
    <source>
        <dbReference type="ARBA" id="ARBA00023034"/>
    </source>
</evidence>
<reference evidence="19 20" key="1">
    <citation type="submission" date="2017-03" db="EMBL/GenBank/DDBJ databases">
        <title>Genome Survey of Euroglyphus maynei.</title>
        <authorList>
            <person name="Arlian L.G."/>
            <person name="Morgan M.S."/>
            <person name="Rider S.D."/>
        </authorList>
    </citation>
    <scope>NUCLEOTIDE SEQUENCE [LARGE SCALE GENOMIC DNA]</scope>
    <source>
        <strain evidence="19">Arlian Lab</strain>
        <tissue evidence="19">Whole body</tissue>
    </source>
</reference>
<keyword evidence="12" id="KW-0770">Synapse</keyword>
<feature type="non-terminal residue" evidence="19">
    <location>
        <position position="1"/>
    </location>
</feature>
<evidence type="ECO:0000256" key="2">
    <source>
        <dbReference type="ARBA" id="ARBA00004172"/>
    </source>
</evidence>
<evidence type="ECO:0000256" key="11">
    <source>
        <dbReference type="ARBA" id="ARBA00022989"/>
    </source>
</evidence>
<dbReference type="GO" id="GO:0005776">
    <property type="term" value="C:autophagosome"/>
    <property type="evidence" value="ECO:0007669"/>
    <property type="project" value="UniProtKB-SubCell"/>
</dbReference>
<evidence type="ECO:0000256" key="17">
    <source>
        <dbReference type="ARBA" id="ARBA00024088"/>
    </source>
</evidence>
<dbReference type="Proteomes" id="UP000194236">
    <property type="component" value="Unassembled WGS sequence"/>
</dbReference>
<dbReference type="Pfam" id="PF05915">
    <property type="entry name" value="TMEM_230_134"/>
    <property type="match status" value="1"/>
</dbReference>
<dbReference type="InterPro" id="IPR008590">
    <property type="entry name" value="TMEM_230/134"/>
</dbReference>
<keyword evidence="14 18" id="KW-0472">Membrane</keyword>
<evidence type="ECO:0000256" key="10">
    <source>
        <dbReference type="ARBA" id="ARBA00022753"/>
    </source>
</evidence>
<comment type="similarity">
    <text evidence="8">Belongs to the TMEM134/TMEM230 family.</text>
</comment>